<dbReference type="OrthoDB" id="3629104at2"/>
<evidence type="ECO:0000313" key="2">
    <source>
        <dbReference type="Proteomes" id="UP000305546"/>
    </source>
</evidence>
<dbReference type="AlphaFoldDB" id="A0A5C4LTJ1"/>
<reference evidence="1 2" key="1">
    <citation type="submission" date="2019-06" db="EMBL/GenBank/DDBJ databases">
        <title>Amycolatopsis alkalitolerans sp. nov., isolated from Gastrodia elata Blume.</title>
        <authorList>
            <person name="Narsing Rao M.P."/>
            <person name="Li W.J."/>
        </authorList>
    </citation>
    <scope>NUCLEOTIDE SEQUENCE [LARGE SCALE GENOMIC DNA]</scope>
    <source>
        <strain evidence="1 2">SYSUP0005</strain>
    </source>
</reference>
<sequence>MECPSCVSELDHCHGTLVRHEDELVECTEPGCRDLDLVRHTLSVSCAEIDGGCHCTVTFVEQYAQAS</sequence>
<evidence type="ECO:0000313" key="1">
    <source>
        <dbReference type="EMBL" id="TNC22398.1"/>
    </source>
</evidence>
<gene>
    <name evidence="1" type="ORF">FG385_25720</name>
</gene>
<protein>
    <submittedName>
        <fullName evidence="1">Uncharacterized protein</fullName>
    </submittedName>
</protein>
<dbReference type="EMBL" id="VDFW01000027">
    <property type="protein sequence ID" value="TNC22398.1"/>
    <property type="molecule type" value="Genomic_DNA"/>
</dbReference>
<proteinExistence type="predicted"/>
<organism evidence="1 2">
    <name type="scientific">Amycolatopsis alkalitolerans</name>
    <dbReference type="NCBI Taxonomy" id="2547244"/>
    <lineage>
        <taxon>Bacteria</taxon>
        <taxon>Bacillati</taxon>
        <taxon>Actinomycetota</taxon>
        <taxon>Actinomycetes</taxon>
        <taxon>Pseudonocardiales</taxon>
        <taxon>Pseudonocardiaceae</taxon>
        <taxon>Amycolatopsis</taxon>
    </lineage>
</organism>
<name>A0A5C4LTJ1_9PSEU</name>
<accession>A0A5C4LTJ1</accession>
<dbReference type="Proteomes" id="UP000305546">
    <property type="component" value="Unassembled WGS sequence"/>
</dbReference>
<keyword evidence="2" id="KW-1185">Reference proteome</keyword>
<comment type="caution">
    <text evidence="1">The sequence shown here is derived from an EMBL/GenBank/DDBJ whole genome shotgun (WGS) entry which is preliminary data.</text>
</comment>
<dbReference type="RefSeq" id="WP_139099364.1">
    <property type="nucleotide sequence ID" value="NZ_VDFW01000027.1"/>
</dbReference>